<accession>A0A090X2F9</accession>
<comment type="caution">
    <text evidence="1">The sequence shown here is derived from an EMBL/GenBank/DDBJ whole genome shotgun (WGS) entry which is preliminary data.</text>
</comment>
<evidence type="ECO:0000313" key="2">
    <source>
        <dbReference type="Proteomes" id="UP000029643"/>
    </source>
</evidence>
<dbReference type="Proteomes" id="UP000029643">
    <property type="component" value="Unassembled WGS sequence"/>
</dbReference>
<dbReference type="EMBL" id="BBNU01000034">
    <property type="protein sequence ID" value="GAL82574.1"/>
    <property type="molecule type" value="Genomic_DNA"/>
</dbReference>
<evidence type="ECO:0000313" key="1">
    <source>
        <dbReference type="EMBL" id="GAL82574.1"/>
    </source>
</evidence>
<name>A0A090X2F9_9FLAO</name>
<protein>
    <submittedName>
        <fullName evidence="1">Uncharacterized protein</fullName>
    </submittedName>
</protein>
<dbReference type="AlphaFoldDB" id="A0A090X2F9"/>
<reference evidence="1 2" key="1">
    <citation type="journal article" date="2014" name="Genome Announc.">
        <title>Draft Genome Sequences of Marine Flavobacterium Algibacter lectus Strains SS8 and NR4.</title>
        <authorList>
            <person name="Takatani N."/>
            <person name="Nakanishi M."/>
            <person name="Meirelles P."/>
            <person name="Mino S."/>
            <person name="Suda W."/>
            <person name="Oshima K."/>
            <person name="Hattori M."/>
            <person name="Ohkuma M."/>
            <person name="Hosokawa M."/>
            <person name="Miyashita K."/>
            <person name="Thompson F.L."/>
            <person name="Niwa A."/>
            <person name="Sawabe T."/>
            <person name="Sawabe T."/>
        </authorList>
    </citation>
    <scope>NUCLEOTIDE SEQUENCE [LARGE SCALE GENOMIC DNA]</scope>
    <source>
        <strain evidence="2">JCM19274</strain>
    </source>
</reference>
<gene>
    <name evidence="1" type="ORF">JCM19274_2293</name>
</gene>
<sequence length="48" mass="5408">MTLYLADWPALGIDAASFFGVLKPMLTLKIRFLFKLTTVHGNQTPKKI</sequence>
<proteinExistence type="predicted"/>
<organism evidence="1 2">
    <name type="scientific">Algibacter lectus</name>
    <dbReference type="NCBI Taxonomy" id="221126"/>
    <lineage>
        <taxon>Bacteria</taxon>
        <taxon>Pseudomonadati</taxon>
        <taxon>Bacteroidota</taxon>
        <taxon>Flavobacteriia</taxon>
        <taxon>Flavobacteriales</taxon>
        <taxon>Flavobacteriaceae</taxon>
        <taxon>Algibacter</taxon>
    </lineage>
</organism>